<dbReference type="GO" id="GO:0034599">
    <property type="term" value="P:cellular response to oxidative stress"/>
    <property type="evidence" value="ECO:0007669"/>
    <property type="project" value="TreeGrafter"/>
</dbReference>
<accession>A0A9X3TXZ2</accession>
<reference evidence="17" key="1">
    <citation type="submission" date="2022-08" db="EMBL/GenBank/DDBJ databases">
        <authorList>
            <person name="Vandamme P."/>
            <person name="Hettiarachchi A."/>
            <person name="Peeters C."/>
            <person name="Cnockaert M."/>
            <person name="Carlier A."/>
        </authorList>
    </citation>
    <scope>NUCLEOTIDE SEQUENCE</scope>
    <source>
        <strain evidence="17">LMG 31809</strain>
    </source>
</reference>
<evidence type="ECO:0000256" key="13">
    <source>
        <dbReference type="RuleBase" id="RU003691"/>
    </source>
</evidence>
<feature type="domain" description="FAD/NAD(P)-binding" evidence="16">
    <location>
        <begin position="4"/>
        <end position="319"/>
    </location>
</feature>
<evidence type="ECO:0000256" key="11">
    <source>
        <dbReference type="PIRSR" id="PIRSR000350-3"/>
    </source>
</evidence>
<proteinExistence type="inferred from homology"/>
<dbReference type="Pfam" id="PF02852">
    <property type="entry name" value="Pyr_redox_dim"/>
    <property type="match status" value="1"/>
</dbReference>
<name>A0A9X3TXZ2_9PROT</name>
<comment type="cofactor">
    <cofactor evidence="11">
        <name>FAD</name>
        <dbReference type="ChEBI" id="CHEBI:57692"/>
    </cofactor>
    <text evidence="11">Binds 1 FAD per subunit.</text>
</comment>
<feature type="binding site" evidence="11">
    <location>
        <begin position="176"/>
        <end position="183"/>
    </location>
    <ligand>
        <name>NAD(+)</name>
        <dbReference type="ChEBI" id="CHEBI:57540"/>
    </ligand>
</feature>
<dbReference type="SUPFAM" id="SSF55424">
    <property type="entry name" value="FAD/NAD-linked reductases, dimerisation (C-terminal) domain"/>
    <property type="match status" value="1"/>
</dbReference>
<dbReference type="InterPro" id="IPR006324">
    <property type="entry name" value="GSHR"/>
</dbReference>
<evidence type="ECO:0000256" key="14">
    <source>
        <dbReference type="RuleBase" id="RU365040"/>
    </source>
</evidence>
<dbReference type="PRINTS" id="PR00411">
    <property type="entry name" value="PNDRDTASEI"/>
</dbReference>
<dbReference type="GO" id="GO:0050661">
    <property type="term" value="F:NADP binding"/>
    <property type="evidence" value="ECO:0007669"/>
    <property type="project" value="InterPro"/>
</dbReference>
<keyword evidence="18" id="KW-1185">Reference proteome</keyword>
<dbReference type="InterPro" id="IPR004099">
    <property type="entry name" value="Pyr_nucl-diS_OxRdtase_dimer"/>
</dbReference>
<evidence type="ECO:0000256" key="2">
    <source>
        <dbReference type="ARBA" id="ARBA00011738"/>
    </source>
</evidence>
<dbReference type="InterPro" id="IPR012999">
    <property type="entry name" value="Pyr_OxRdtase_I_AS"/>
</dbReference>
<evidence type="ECO:0000256" key="4">
    <source>
        <dbReference type="ARBA" id="ARBA00022827"/>
    </source>
</evidence>
<protein>
    <recommendedName>
        <fullName evidence="14">Glutathione reductase</fullName>
        <shortName evidence="14">GRase</shortName>
        <ecNumber evidence="14">1.8.1.7</ecNumber>
    </recommendedName>
</protein>
<evidence type="ECO:0000256" key="6">
    <source>
        <dbReference type="ARBA" id="ARBA00023002"/>
    </source>
</evidence>
<feature type="binding site" evidence="11">
    <location>
        <position position="304"/>
    </location>
    <ligand>
        <name>FAD</name>
        <dbReference type="ChEBI" id="CHEBI:57692"/>
    </ligand>
</feature>
<dbReference type="Proteomes" id="UP001141619">
    <property type="component" value="Unassembled WGS sequence"/>
</dbReference>
<evidence type="ECO:0000256" key="5">
    <source>
        <dbReference type="ARBA" id="ARBA00022857"/>
    </source>
</evidence>
<comment type="function">
    <text evidence="14">Catalyzes the reduction of glutathione disulfide (GSSG) to reduced glutathione (GSH).</text>
</comment>
<dbReference type="GO" id="GO:0004362">
    <property type="term" value="F:glutathione-disulfide reductase (NADPH) activity"/>
    <property type="evidence" value="ECO:0007669"/>
    <property type="project" value="UniProtKB-EC"/>
</dbReference>
<dbReference type="EMBL" id="JANWOI010000002">
    <property type="protein sequence ID" value="MDA5193629.1"/>
    <property type="molecule type" value="Genomic_DNA"/>
</dbReference>
<evidence type="ECO:0000313" key="18">
    <source>
        <dbReference type="Proteomes" id="UP001141619"/>
    </source>
</evidence>
<dbReference type="GO" id="GO:0005829">
    <property type="term" value="C:cytosol"/>
    <property type="evidence" value="ECO:0007669"/>
    <property type="project" value="TreeGrafter"/>
</dbReference>
<comment type="catalytic activity">
    <reaction evidence="9 14">
        <text>2 glutathione + NADP(+) = glutathione disulfide + NADPH + H(+)</text>
        <dbReference type="Rhea" id="RHEA:11740"/>
        <dbReference type="ChEBI" id="CHEBI:15378"/>
        <dbReference type="ChEBI" id="CHEBI:57783"/>
        <dbReference type="ChEBI" id="CHEBI:57925"/>
        <dbReference type="ChEBI" id="CHEBI:58297"/>
        <dbReference type="ChEBI" id="CHEBI:58349"/>
        <dbReference type="EC" id="1.8.1.7"/>
    </reaction>
</comment>
<dbReference type="PRINTS" id="PR00368">
    <property type="entry name" value="FADPNR"/>
</dbReference>
<evidence type="ECO:0000256" key="8">
    <source>
        <dbReference type="ARBA" id="ARBA00023284"/>
    </source>
</evidence>
<evidence type="ECO:0000256" key="1">
    <source>
        <dbReference type="ARBA" id="ARBA00007532"/>
    </source>
</evidence>
<dbReference type="InterPro" id="IPR046952">
    <property type="entry name" value="GSHR/TRXR-like"/>
</dbReference>
<keyword evidence="3 13" id="KW-0285">Flavoprotein</keyword>
<gene>
    <name evidence="17" type="primary">gor</name>
    <name evidence="17" type="ORF">NYP16_06630</name>
</gene>
<feature type="binding site" evidence="11">
    <location>
        <position position="113"/>
    </location>
    <ligand>
        <name>FAD</name>
        <dbReference type="ChEBI" id="CHEBI:57692"/>
    </ligand>
</feature>
<dbReference type="GO" id="GO:0045454">
    <property type="term" value="P:cell redox homeostasis"/>
    <property type="evidence" value="ECO:0007669"/>
    <property type="project" value="InterPro"/>
</dbReference>
<evidence type="ECO:0000256" key="10">
    <source>
        <dbReference type="PIRSR" id="PIRSR000350-2"/>
    </source>
</evidence>
<keyword evidence="11" id="KW-0547">Nucleotide-binding</keyword>
<keyword evidence="7" id="KW-1015">Disulfide bond</keyword>
<organism evidence="17 18">
    <name type="scientific">Govanella unica</name>
    <dbReference type="NCBI Taxonomy" id="2975056"/>
    <lineage>
        <taxon>Bacteria</taxon>
        <taxon>Pseudomonadati</taxon>
        <taxon>Pseudomonadota</taxon>
        <taxon>Alphaproteobacteria</taxon>
        <taxon>Emcibacterales</taxon>
        <taxon>Govanellaceae</taxon>
        <taxon>Govanella</taxon>
    </lineage>
</organism>
<feature type="domain" description="Pyridine nucleotide-disulphide oxidoreductase dimerisation" evidence="15">
    <location>
        <begin position="339"/>
        <end position="447"/>
    </location>
</feature>
<dbReference type="GO" id="GO:0050660">
    <property type="term" value="F:flavin adenine dinucleotide binding"/>
    <property type="evidence" value="ECO:0007669"/>
    <property type="project" value="InterPro"/>
</dbReference>
<comment type="similarity">
    <text evidence="1 13">Belongs to the class-I pyridine nucleotide-disulfide oxidoreductase family.</text>
</comment>
<dbReference type="InterPro" id="IPR016156">
    <property type="entry name" value="FAD/NAD-linked_Rdtase_dimer_sf"/>
</dbReference>
<dbReference type="SUPFAM" id="SSF51905">
    <property type="entry name" value="FAD/NAD(P)-binding domain"/>
    <property type="match status" value="1"/>
</dbReference>
<dbReference type="EC" id="1.8.1.7" evidence="14"/>
<dbReference type="AlphaFoldDB" id="A0A9X3TXZ2"/>
<dbReference type="Pfam" id="PF07992">
    <property type="entry name" value="Pyr_redox_2"/>
    <property type="match status" value="1"/>
</dbReference>
<keyword evidence="4 11" id="KW-0274">FAD</keyword>
<keyword evidence="5 14" id="KW-0521">NADP</keyword>
<dbReference type="FunFam" id="3.50.50.60:FF:000051">
    <property type="entry name" value="Glutathione reductase"/>
    <property type="match status" value="1"/>
</dbReference>
<feature type="disulfide bond" description="Redox-active" evidence="12">
    <location>
        <begin position="41"/>
        <end position="46"/>
    </location>
</feature>
<dbReference type="GO" id="GO:0006749">
    <property type="term" value="P:glutathione metabolic process"/>
    <property type="evidence" value="ECO:0007669"/>
    <property type="project" value="InterPro"/>
</dbReference>
<dbReference type="PANTHER" id="PTHR42737">
    <property type="entry name" value="GLUTATHIONE REDUCTASE"/>
    <property type="match status" value="1"/>
</dbReference>
<dbReference type="RefSeq" id="WP_274943329.1">
    <property type="nucleotide sequence ID" value="NZ_JANWOI010000002.1"/>
</dbReference>
<dbReference type="NCBIfam" id="NF004776">
    <property type="entry name" value="PRK06116.1"/>
    <property type="match status" value="1"/>
</dbReference>
<keyword evidence="11" id="KW-0520">NAD</keyword>
<evidence type="ECO:0000256" key="9">
    <source>
        <dbReference type="ARBA" id="ARBA00049142"/>
    </source>
</evidence>
<comment type="subunit">
    <text evidence="2">Homodimer.</text>
</comment>
<dbReference type="PIRSF" id="PIRSF000350">
    <property type="entry name" value="Mercury_reductase_MerA"/>
    <property type="match status" value="1"/>
</dbReference>
<feature type="binding site" evidence="11">
    <location>
        <position position="50"/>
    </location>
    <ligand>
        <name>FAD</name>
        <dbReference type="ChEBI" id="CHEBI:57692"/>
    </ligand>
</feature>
<reference evidence="17" key="2">
    <citation type="journal article" date="2023" name="Syst. Appl. Microbiol.">
        <title>Govania unica gen. nov., sp. nov., a rare biosphere bacterium that represents a novel family in the class Alphaproteobacteria.</title>
        <authorList>
            <person name="Vandamme P."/>
            <person name="Peeters C."/>
            <person name="Hettiarachchi A."/>
            <person name="Cnockaert M."/>
            <person name="Carlier A."/>
        </authorList>
    </citation>
    <scope>NUCLEOTIDE SEQUENCE</scope>
    <source>
        <strain evidence="17">LMG 31809</strain>
    </source>
</reference>
<evidence type="ECO:0000259" key="15">
    <source>
        <dbReference type="Pfam" id="PF02852"/>
    </source>
</evidence>
<dbReference type="InterPro" id="IPR036188">
    <property type="entry name" value="FAD/NAD-bd_sf"/>
</dbReference>
<dbReference type="NCBIfam" id="TIGR01424">
    <property type="entry name" value="gluta_reduc_2"/>
    <property type="match status" value="1"/>
</dbReference>
<dbReference type="Gene3D" id="3.50.50.60">
    <property type="entry name" value="FAD/NAD(P)-binding domain"/>
    <property type="match status" value="2"/>
</dbReference>
<keyword evidence="6 13" id="KW-0560">Oxidoreductase</keyword>
<evidence type="ECO:0000256" key="12">
    <source>
        <dbReference type="PIRSR" id="PIRSR000350-4"/>
    </source>
</evidence>
<dbReference type="Gene3D" id="3.30.390.30">
    <property type="match status" value="1"/>
</dbReference>
<feature type="binding site" evidence="11">
    <location>
        <position position="263"/>
    </location>
    <ligand>
        <name>NAD(+)</name>
        <dbReference type="ChEBI" id="CHEBI:57540"/>
    </ligand>
</feature>
<dbReference type="InterPro" id="IPR001100">
    <property type="entry name" value="Pyr_nuc-diS_OxRdtase"/>
</dbReference>
<comment type="caution">
    <text evidence="17">The sequence shown here is derived from an EMBL/GenBank/DDBJ whole genome shotgun (WGS) entry which is preliminary data.</text>
</comment>
<sequence length="458" mass="49291">MEQYDLFVIGAGSGGVRASRMASAMGARVGICEDYRVGGTCVIRGCVPKKLMVYAAEYRDAFRDAQGFGWGSTTPGFDWAAFIANKDKEIDRLNGLYLQTLGNAGVTLHNGRGRLLDRHTVEITGHDGMETIRADKILIATGGWPVMPSVPGIEHAISSNEVFHLPELPGRVAVVGGGYIAVEFAGIFHGLGARTTQLYRGEQILRGFDREARDWTAQEMLKKGLDLRVNINVEAIEKKQDGLHLALNDGTVLVVDAVMYATGRNPNTAGLGLEDAGVKLATNGAVVVDDYSRSSAENIYAVGDVTDRIALTPVAIKEGAAVAETLFGRGPQTVDYRDVPSAVFGQPQLASVGLTEEDARHTYQEIDVYKSTFRPMKFTLAGREERSLMKLIVDRASDRVLGAHMVGPDAAEIIQGVAIAIKCGATKAQFDVTVAIHPSAAEEFVLMREPVKQAKAAE</sequence>
<evidence type="ECO:0000259" key="16">
    <source>
        <dbReference type="Pfam" id="PF07992"/>
    </source>
</evidence>
<keyword evidence="8 13" id="KW-0676">Redox-active center</keyword>
<feature type="active site" description="Proton acceptor" evidence="10">
    <location>
        <position position="437"/>
    </location>
</feature>
<dbReference type="PANTHER" id="PTHR42737:SF2">
    <property type="entry name" value="GLUTATHIONE REDUCTASE"/>
    <property type="match status" value="1"/>
</dbReference>
<evidence type="ECO:0000256" key="3">
    <source>
        <dbReference type="ARBA" id="ARBA00022630"/>
    </source>
</evidence>
<dbReference type="PROSITE" id="PS00076">
    <property type="entry name" value="PYRIDINE_REDOX_1"/>
    <property type="match status" value="1"/>
</dbReference>
<evidence type="ECO:0000256" key="7">
    <source>
        <dbReference type="ARBA" id="ARBA00023157"/>
    </source>
</evidence>
<evidence type="ECO:0000313" key="17">
    <source>
        <dbReference type="EMBL" id="MDA5193629.1"/>
    </source>
</evidence>
<dbReference type="InterPro" id="IPR023753">
    <property type="entry name" value="FAD/NAD-binding_dom"/>
</dbReference>